<sequence length="113" mass="12828">GCDVKLPNNYKWGNLSYKLLDSLKVMCGSPNKTDFYVKIDDDLIMPESKLEEIIRKMATTECQVAGGIAVDFPFYWAVGQIYIFKRSVFEDICKRLTPKVIHPGSEDITFGVL</sequence>
<proteinExistence type="predicted"/>
<accession>A0A9W8G0K8</accession>
<protein>
    <submittedName>
        <fullName evidence="1">Uncharacterized protein</fullName>
    </submittedName>
</protein>
<evidence type="ECO:0000313" key="1">
    <source>
        <dbReference type="EMBL" id="KAJ2668328.1"/>
    </source>
</evidence>
<name>A0A9W8G0K8_9FUNG</name>
<dbReference type="OrthoDB" id="2398757at2759"/>
<feature type="non-terminal residue" evidence="1">
    <location>
        <position position="113"/>
    </location>
</feature>
<dbReference type="AlphaFoldDB" id="A0A9W8G0K8"/>
<evidence type="ECO:0000313" key="2">
    <source>
        <dbReference type="Proteomes" id="UP001151518"/>
    </source>
</evidence>
<organism evidence="1 2">
    <name type="scientific">Coemansia spiralis</name>
    <dbReference type="NCBI Taxonomy" id="417178"/>
    <lineage>
        <taxon>Eukaryota</taxon>
        <taxon>Fungi</taxon>
        <taxon>Fungi incertae sedis</taxon>
        <taxon>Zoopagomycota</taxon>
        <taxon>Kickxellomycotina</taxon>
        <taxon>Kickxellomycetes</taxon>
        <taxon>Kickxellales</taxon>
        <taxon>Kickxellaceae</taxon>
        <taxon>Coemansia</taxon>
    </lineage>
</organism>
<reference evidence="1" key="1">
    <citation type="submission" date="2022-07" db="EMBL/GenBank/DDBJ databases">
        <title>Phylogenomic reconstructions and comparative analyses of Kickxellomycotina fungi.</title>
        <authorList>
            <person name="Reynolds N.K."/>
            <person name="Stajich J.E."/>
            <person name="Barry K."/>
            <person name="Grigoriev I.V."/>
            <person name="Crous P."/>
            <person name="Smith M.E."/>
        </authorList>
    </citation>
    <scope>NUCLEOTIDE SEQUENCE</scope>
    <source>
        <strain evidence="1">NRRL 3115</strain>
    </source>
</reference>
<dbReference type="InterPro" id="IPR029044">
    <property type="entry name" value="Nucleotide-diphossugar_trans"/>
</dbReference>
<feature type="non-terminal residue" evidence="1">
    <location>
        <position position="1"/>
    </location>
</feature>
<dbReference type="EMBL" id="JANBTW010000207">
    <property type="protein sequence ID" value="KAJ2668328.1"/>
    <property type="molecule type" value="Genomic_DNA"/>
</dbReference>
<gene>
    <name evidence="1" type="ORF">GGI25_006462</name>
</gene>
<comment type="caution">
    <text evidence="1">The sequence shown here is derived from an EMBL/GenBank/DDBJ whole genome shotgun (WGS) entry which is preliminary data.</text>
</comment>
<dbReference type="SUPFAM" id="SSF53448">
    <property type="entry name" value="Nucleotide-diphospho-sugar transferases"/>
    <property type="match status" value="1"/>
</dbReference>
<dbReference type="Proteomes" id="UP001151518">
    <property type="component" value="Unassembled WGS sequence"/>
</dbReference>